<feature type="binding site" evidence="10">
    <location>
        <position position="49"/>
    </location>
    <ligand>
        <name>Mg(2+)</name>
        <dbReference type="ChEBI" id="CHEBI:18420"/>
    </ligand>
</feature>
<evidence type="ECO:0000256" key="5">
    <source>
        <dbReference type="ARBA" id="ARBA00022801"/>
    </source>
</evidence>
<dbReference type="PATRIC" id="fig|1703779.3.peg.2220"/>
<dbReference type="InterPro" id="IPR002637">
    <property type="entry name" value="RdgB/HAM1"/>
</dbReference>
<evidence type="ECO:0000256" key="1">
    <source>
        <dbReference type="ARBA" id="ARBA00008023"/>
    </source>
</evidence>
<dbReference type="Gene3D" id="3.90.950.10">
    <property type="match status" value="1"/>
</dbReference>
<keyword evidence="5 10" id="KW-0378">Hydrolase</keyword>
<dbReference type="GO" id="GO:0017111">
    <property type="term" value="F:ribonucleoside triphosphate phosphatase activity"/>
    <property type="evidence" value="ECO:0007669"/>
    <property type="project" value="InterPro"/>
</dbReference>
<dbReference type="GO" id="GO:0036220">
    <property type="term" value="F:ITP diphosphatase activity"/>
    <property type="evidence" value="ECO:0007669"/>
    <property type="project" value="UniProtKB-UniRule"/>
</dbReference>
<dbReference type="GO" id="GO:0000166">
    <property type="term" value="F:nucleotide binding"/>
    <property type="evidence" value="ECO:0007669"/>
    <property type="project" value="UniProtKB-KW"/>
</dbReference>
<comment type="similarity">
    <text evidence="1 10 11">Belongs to the HAM1 NTPase family.</text>
</comment>
<name>A0A0S8FRP7_UNCW3</name>
<protein>
    <recommendedName>
        <fullName evidence="10">dITP/XTP pyrophosphatase</fullName>
        <ecNumber evidence="10">3.6.1.66</ecNumber>
    </recommendedName>
    <alternativeName>
        <fullName evidence="10">Non-canonical purine NTP pyrophosphatase</fullName>
    </alternativeName>
    <alternativeName>
        <fullName evidence="10">Non-standard purine NTP pyrophosphatase</fullName>
    </alternativeName>
    <alternativeName>
        <fullName evidence="10">Nucleoside-triphosphate diphosphatase</fullName>
    </alternativeName>
    <alternativeName>
        <fullName evidence="10">Nucleoside-triphosphate pyrophosphatase</fullName>
        <shortName evidence="10">NTPase</shortName>
    </alternativeName>
</protein>
<dbReference type="EC" id="3.6.1.66" evidence="10"/>
<feature type="binding site" evidence="10">
    <location>
        <begin position="127"/>
        <end position="130"/>
    </location>
    <ligand>
        <name>substrate</name>
    </ligand>
</feature>
<comment type="function">
    <text evidence="10">Pyrophosphatase that catalyzes the hydrolysis of nucleoside triphosphates to their monophosphate derivatives, with a high preference for the non-canonical purine nucleotides XTP (xanthosine triphosphate), dITP (deoxyinosine triphosphate) and ITP. Seems to function as a house-cleaning enzyme that removes non-canonical purine nucleotides from the nucleotide pool, thus preventing their incorporation into DNA/RNA and avoiding chromosomal lesions.</text>
</comment>
<dbReference type="Pfam" id="PF01725">
    <property type="entry name" value="Ham1p_like"/>
    <property type="match status" value="1"/>
</dbReference>
<evidence type="ECO:0000256" key="2">
    <source>
        <dbReference type="ARBA" id="ARBA00011738"/>
    </source>
</evidence>
<dbReference type="CDD" id="cd00515">
    <property type="entry name" value="HAM1"/>
    <property type="match status" value="1"/>
</dbReference>
<keyword evidence="4 10" id="KW-0547">Nucleotide-binding</keyword>
<dbReference type="FunFam" id="3.90.950.10:FF:000001">
    <property type="entry name" value="dITP/XTP pyrophosphatase"/>
    <property type="match status" value="1"/>
</dbReference>
<dbReference type="GO" id="GO:0009117">
    <property type="term" value="P:nucleotide metabolic process"/>
    <property type="evidence" value="ECO:0007669"/>
    <property type="project" value="UniProtKB-KW"/>
</dbReference>
<evidence type="ECO:0000313" key="12">
    <source>
        <dbReference type="EMBL" id="KPK63391.1"/>
    </source>
</evidence>
<dbReference type="GO" id="GO:0009146">
    <property type="term" value="P:purine nucleoside triphosphate catabolic process"/>
    <property type="evidence" value="ECO:0007669"/>
    <property type="project" value="UniProtKB-UniRule"/>
</dbReference>
<dbReference type="EMBL" id="LJUJ01000014">
    <property type="protein sequence ID" value="KPK63391.1"/>
    <property type="molecule type" value="Genomic_DNA"/>
</dbReference>
<dbReference type="AlphaFoldDB" id="A0A0S8FRP7"/>
<proteinExistence type="inferred from homology"/>
<feature type="binding site" evidence="10">
    <location>
        <begin position="155"/>
        <end position="156"/>
    </location>
    <ligand>
        <name>substrate</name>
    </ligand>
</feature>
<dbReference type="PANTHER" id="PTHR11067:SF9">
    <property type="entry name" value="INOSINE TRIPHOSPHATE PYROPHOSPHATASE"/>
    <property type="match status" value="1"/>
</dbReference>
<evidence type="ECO:0000256" key="4">
    <source>
        <dbReference type="ARBA" id="ARBA00022741"/>
    </source>
</evidence>
<evidence type="ECO:0000256" key="7">
    <source>
        <dbReference type="ARBA" id="ARBA00023080"/>
    </source>
</evidence>
<dbReference type="Proteomes" id="UP000051373">
    <property type="component" value="Unassembled WGS sequence"/>
</dbReference>
<evidence type="ECO:0000256" key="8">
    <source>
        <dbReference type="ARBA" id="ARBA00051875"/>
    </source>
</evidence>
<gene>
    <name evidence="12" type="ORF">AMJ83_07355</name>
</gene>
<sequence>MIGDVVNIQPMGELLKVDIPELGRSLLENSLAKASFCYKLCGKPVLADDSGLFVDSLDGEPGIYSARYGRTDKERIARLLKSLINKENRSASFRVVFVYYYAPGKHAVFEGECVGRIARAPKGSQGFGYDPIFIPVGYKKTFAELGPGVKNRISHRAKALKKFRKFLTQRAS</sequence>
<evidence type="ECO:0000256" key="6">
    <source>
        <dbReference type="ARBA" id="ARBA00022842"/>
    </source>
</evidence>
<dbReference type="GO" id="GO:0035870">
    <property type="term" value="F:dITP diphosphatase activity"/>
    <property type="evidence" value="ECO:0007669"/>
    <property type="project" value="UniProtKB-UniRule"/>
</dbReference>
<dbReference type="InterPro" id="IPR029001">
    <property type="entry name" value="ITPase-like_fam"/>
</dbReference>
<accession>A0A0S8FRP7</accession>
<comment type="subunit">
    <text evidence="2 10">Homodimer.</text>
</comment>
<evidence type="ECO:0000256" key="10">
    <source>
        <dbReference type="HAMAP-Rule" id="MF_01405"/>
    </source>
</evidence>
<keyword evidence="7 10" id="KW-0546">Nucleotide metabolism</keyword>
<dbReference type="HAMAP" id="MF_01405">
    <property type="entry name" value="Non_canon_purine_NTPase"/>
    <property type="match status" value="1"/>
</dbReference>
<evidence type="ECO:0000313" key="13">
    <source>
        <dbReference type="Proteomes" id="UP000051373"/>
    </source>
</evidence>
<dbReference type="PANTHER" id="PTHR11067">
    <property type="entry name" value="INOSINE TRIPHOSPHATE PYROPHOSPHATASE/HAM1 PROTEIN"/>
    <property type="match status" value="1"/>
</dbReference>
<keyword evidence="6 10" id="KW-0460">Magnesium</keyword>
<feature type="active site" description="Proton acceptor" evidence="10">
    <location>
        <position position="49"/>
    </location>
</feature>
<comment type="caution">
    <text evidence="12">The sequence shown here is derived from an EMBL/GenBank/DDBJ whole genome shotgun (WGS) entry which is preliminary data.</text>
</comment>
<dbReference type="InterPro" id="IPR020922">
    <property type="entry name" value="dITP/XTP_pyrophosphatase"/>
</dbReference>
<evidence type="ECO:0000256" key="9">
    <source>
        <dbReference type="ARBA" id="ARBA00052017"/>
    </source>
</evidence>
<dbReference type="STRING" id="1703779.AMJ83_07355"/>
<feature type="binding site" evidence="10">
    <location>
        <position position="150"/>
    </location>
    <ligand>
        <name>substrate</name>
    </ligand>
</feature>
<dbReference type="SUPFAM" id="SSF52972">
    <property type="entry name" value="ITPase-like"/>
    <property type="match status" value="1"/>
</dbReference>
<comment type="cofactor">
    <cofactor evidence="10">
        <name>Mg(2+)</name>
        <dbReference type="ChEBI" id="CHEBI:18420"/>
    </cofactor>
    <text evidence="10">Binds 1 Mg(2+) ion per subunit.</text>
</comment>
<comment type="catalytic activity">
    <reaction evidence="9 10">
        <text>XTP + H2O = XMP + diphosphate + H(+)</text>
        <dbReference type="Rhea" id="RHEA:28610"/>
        <dbReference type="ChEBI" id="CHEBI:15377"/>
        <dbReference type="ChEBI" id="CHEBI:15378"/>
        <dbReference type="ChEBI" id="CHEBI:33019"/>
        <dbReference type="ChEBI" id="CHEBI:57464"/>
        <dbReference type="ChEBI" id="CHEBI:61314"/>
        <dbReference type="EC" id="3.6.1.66"/>
    </reaction>
</comment>
<feature type="binding site" evidence="10">
    <location>
        <position position="50"/>
    </location>
    <ligand>
        <name>substrate</name>
    </ligand>
</feature>
<keyword evidence="3 10" id="KW-0479">Metal-binding</keyword>
<comment type="catalytic activity">
    <reaction evidence="10">
        <text>ITP + H2O = IMP + diphosphate + H(+)</text>
        <dbReference type="Rhea" id="RHEA:29399"/>
        <dbReference type="ChEBI" id="CHEBI:15377"/>
        <dbReference type="ChEBI" id="CHEBI:15378"/>
        <dbReference type="ChEBI" id="CHEBI:33019"/>
        <dbReference type="ChEBI" id="CHEBI:58053"/>
        <dbReference type="ChEBI" id="CHEBI:61402"/>
        <dbReference type="EC" id="3.6.1.66"/>
    </reaction>
</comment>
<comment type="caution">
    <text evidence="10">Lacks conserved residue(s) required for the propagation of feature annotation.</text>
</comment>
<reference evidence="12 13" key="1">
    <citation type="journal article" date="2015" name="Microbiome">
        <title>Genomic resolution of linkages in carbon, nitrogen, and sulfur cycling among widespread estuary sediment bacteria.</title>
        <authorList>
            <person name="Baker B.J."/>
            <person name="Lazar C.S."/>
            <person name="Teske A.P."/>
            <person name="Dick G.J."/>
        </authorList>
    </citation>
    <scope>NUCLEOTIDE SEQUENCE [LARGE SCALE GENOMIC DNA]</scope>
    <source>
        <strain evidence="12">SM23_42</strain>
    </source>
</reference>
<evidence type="ECO:0000256" key="11">
    <source>
        <dbReference type="RuleBase" id="RU003781"/>
    </source>
</evidence>
<dbReference type="GO" id="GO:0005829">
    <property type="term" value="C:cytosol"/>
    <property type="evidence" value="ECO:0007669"/>
    <property type="project" value="TreeGrafter"/>
</dbReference>
<comment type="catalytic activity">
    <reaction evidence="8 10">
        <text>dITP + H2O = dIMP + diphosphate + H(+)</text>
        <dbReference type="Rhea" id="RHEA:28342"/>
        <dbReference type="ChEBI" id="CHEBI:15377"/>
        <dbReference type="ChEBI" id="CHEBI:15378"/>
        <dbReference type="ChEBI" id="CHEBI:33019"/>
        <dbReference type="ChEBI" id="CHEBI:61194"/>
        <dbReference type="ChEBI" id="CHEBI:61382"/>
        <dbReference type="EC" id="3.6.1.66"/>
    </reaction>
</comment>
<dbReference type="NCBIfam" id="TIGR00042">
    <property type="entry name" value="RdgB/HAM1 family non-canonical purine NTP pyrophosphatase"/>
    <property type="match status" value="1"/>
</dbReference>
<evidence type="ECO:0000256" key="3">
    <source>
        <dbReference type="ARBA" id="ARBA00022723"/>
    </source>
</evidence>
<dbReference type="GO" id="GO:0036222">
    <property type="term" value="F:XTP diphosphatase activity"/>
    <property type="evidence" value="ECO:0007669"/>
    <property type="project" value="UniProtKB-UniRule"/>
</dbReference>
<organism evidence="12 13">
    <name type="scientific">candidate division WOR_3 bacterium SM23_42</name>
    <dbReference type="NCBI Taxonomy" id="1703779"/>
    <lineage>
        <taxon>Bacteria</taxon>
        <taxon>Bacteria division WOR-3</taxon>
    </lineage>
</organism>
<dbReference type="GO" id="GO:0046872">
    <property type="term" value="F:metal ion binding"/>
    <property type="evidence" value="ECO:0007669"/>
    <property type="project" value="UniProtKB-KW"/>
</dbReference>